<dbReference type="CDD" id="cd16928">
    <property type="entry name" value="HATPase_GyrB-like"/>
    <property type="match status" value="1"/>
</dbReference>
<dbReference type="SMART" id="SM00433">
    <property type="entry name" value="TOP2c"/>
    <property type="match status" value="1"/>
</dbReference>
<dbReference type="PANTHER" id="PTHR45866">
    <property type="entry name" value="DNA GYRASE/TOPOISOMERASE SUBUNIT B"/>
    <property type="match status" value="1"/>
</dbReference>
<keyword evidence="4 9" id="KW-0547">Nucleotide-binding</keyword>
<evidence type="ECO:0000313" key="12">
    <source>
        <dbReference type="EMBL" id="CAD8305313.1"/>
    </source>
</evidence>
<evidence type="ECO:0000256" key="5">
    <source>
        <dbReference type="ARBA" id="ARBA00022840"/>
    </source>
</evidence>
<dbReference type="AlphaFoldDB" id="A0A7R9Z5X7"/>
<comment type="similarity">
    <text evidence="9">Belongs to the type II topoisomerase family.</text>
</comment>
<dbReference type="InterPro" id="IPR000565">
    <property type="entry name" value="Topo_IIA_B"/>
</dbReference>
<dbReference type="CDD" id="cd00822">
    <property type="entry name" value="TopoII_Trans_DNA_gyrase"/>
    <property type="match status" value="1"/>
</dbReference>
<evidence type="ECO:0000256" key="8">
    <source>
        <dbReference type="ARBA" id="ARBA00023235"/>
    </source>
</evidence>
<feature type="region of interest" description="Disordered" evidence="10">
    <location>
        <begin position="83"/>
        <end position="109"/>
    </location>
</feature>
<dbReference type="InterPro" id="IPR006171">
    <property type="entry name" value="TOPRIM_dom"/>
</dbReference>
<dbReference type="PANTHER" id="PTHR45866:SF1">
    <property type="entry name" value="DNA GYRASE SUBUNIT B, MITOCHONDRIAL"/>
    <property type="match status" value="1"/>
</dbReference>
<dbReference type="GO" id="GO:0006265">
    <property type="term" value="P:DNA topological change"/>
    <property type="evidence" value="ECO:0007669"/>
    <property type="project" value="UniProtKB-UniRule"/>
</dbReference>
<dbReference type="SUPFAM" id="SSF56719">
    <property type="entry name" value="Type II DNA topoisomerase"/>
    <property type="match status" value="1"/>
</dbReference>
<dbReference type="Pfam" id="PF02518">
    <property type="entry name" value="HATPase_c"/>
    <property type="match status" value="1"/>
</dbReference>
<organism evidence="12">
    <name type="scientific">Chlamydomonas euryale</name>
    <dbReference type="NCBI Taxonomy" id="1486919"/>
    <lineage>
        <taxon>Eukaryota</taxon>
        <taxon>Viridiplantae</taxon>
        <taxon>Chlorophyta</taxon>
        <taxon>core chlorophytes</taxon>
        <taxon>Chlorophyceae</taxon>
        <taxon>CS clade</taxon>
        <taxon>Chlamydomonadales</taxon>
        <taxon>Chlamydomonadaceae</taxon>
        <taxon>Chlamydomonas</taxon>
    </lineage>
</organism>
<comment type="function">
    <text evidence="9">Control of topological states of DNA by transient breakage and subsequent rejoining of DNA strands. Topoisomerase II makes double-strand breaks.</text>
</comment>
<evidence type="ECO:0000256" key="7">
    <source>
        <dbReference type="ARBA" id="ARBA00023125"/>
    </source>
</evidence>
<evidence type="ECO:0000256" key="3">
    <source>
        <dbReference type="ARBA" id="ARBA00010708"/>
    </source>
</evidence>
<keyword evidence="5 9" id="KW-0067">ATP-binding</keyword>
<dbReference type="Pfam" id="PF00204">
    <property type="entry name" value="DNA_gyraseB"/>
    <property type="match status" value="1"/>
</dbReference>
<dbReference type="InterPro" id="IPR036890">
    <property type="entry name" value="HATPase_C_sf"/>
</dbReference>
<dbReference type="InterPro" id="IPR013759">
    <property type="entry name" value="Topo_IIA_B_C"/>
</dbReference>
<dbReference type="GO" id="GO:0003918">
    <property type="term" value="F:DNA topoisomerase type II (double strand cut, ATP-hydrolyzing) activity"/>
    <property type="evidence" value="ECO:0007669"/>
    <property type="project" value="UniProtKB-UniRule"/>
</dbReference>
<sequence>MLRGGLAGRVAWRRCHEAVRRSLRTHALAWTTPHRAPEGAALLLTHRGIPCGSGDGDRAHVGAHAAVRNGCAACRRVSASAAASASAETSHPRPKKGGDGGGGHGSKAVVQETPKLGSDYGAEHIQVLDGLEPVRKRPGMYIGSTGSRGLHHLVYEVLDNCIDEVQAGHASNVDVELDLGSGWVCIADDGRGIPTGVHPRTGKSALETVLTVLHAGGKFGGESSGYTVSGGLHGVGISVVNALSKELEVTVWRSRSRFRQTFSRGVPTSELTTEAVEGNGKPKSGTQVRFLYDDTIFAKSAAYDADVLRSRVRELAFLNAGVSIRLRVTRDGKLLSSPAGAAAATAASATSSQDSEDDGSSGSGGGGGNGDGGNGDGGAHAAVAPDASGWQLFQFQGGLSEFVRWMNAGRTELHAPIYFQRSLDGVAVEVALQWCSDAFSDTVVGFANCVRTVDGGTHLDGLRTALTRSLNAAARRVKALKEGEPNMLGDHIREGLSAIVSVKVPNPEFEGQTKTRLGNPEVRKIVDNATASAVAEWAAKNPQALNTVLAKAAQAARAADAAKKARELVRRKNVLTRSTLPGKLSDCTSSDREGTEIFLVEGDSAGGSAKQARDRRTQAILPLRGKILNVERKDDASLLKNQEIANLIVALGLGTQDEPLTSLRYGRVIILTDADVDGAHIRTLLLTFLFRYRLPPLPRRPV</sequence>
<dbReference type="GO" id="GO:0005524">
    <property type="term" value="F:ATP binding"/>
    <property type="evidence" value="ECO:0007669"/>
    <property type="project" value="UniProtKB-UniRule"/>
</dbReference>
<dbReference type="GO" id="GO:0003677">
    <property type="term" value="F:DNA binding"/>
    <property type="evidence" value="ECO:0007669"/>
    <property type="project" value="UniProtKB-UniRule"/>
</dbReference>
<keyword evidence="7 9" id="KW-0238">DNA-binding</keyword>
<comment type="catalytic activity">
    <reaction evidence="1 9">
        <text>ATP-dependent breakage, passage and rejoining of double-stranded DNA.</text>
        <dbReference type="EC" id="5.6.2.2"/>
    </reaction>
</comment>
<feature type="compositionally biased region" description="Gly residues" evidence="10">
    <location>
        <begin position="361"/>
        <end position="378"/>
    </location>
</feature>
<dbReference type="FunFam" id="3.30.230.10:FF:000005">
    <property type="entry name" value="DNA gyrase subunit B"/>
    <property type="match status" value="1"/>
</dbReference>
<dbReference type="PROSITE" id="PS50880">
    <property type="entry name" value="TOPRIM"/>
    <property type="match status" value="1"/>
</dbReference>
<proteinExistence type="inferred from homology"/>
<dbReference type="SUPFAM" id="SSF55874">
    <property type="entry name" value="ATPase domain of HSP90 chaperone/DNA topoisomerase II/histidine kinase"/>
    <property type="match status" value="1"/>
</dbReference>
<evidence type="ECO:0000256" key="6">
    <source>
        <dbReference type="ARBA" id="ARBA00023029"/>
    </source>
</evidence>
<accession>A0A7R9Z5X7</accession>
<dbReference type="SUPFAM" id="SSF54211">
    <property type="entry name" value="Ribosomal protein S5 domain 2-like"/>
    <property type="match status" value="1"/>
</dbReference>
<dbReference type="SMART" id="SM00387">
    <property type="entry name" value="HATPase_c"/>
    <property type="match status" value="1"/>
</dbReference>
<comment type="similarity">
    <text evidence="3">Belongs to the type II topoisomerase GyrB family.</text>
</comment>
<dbReference type="InterPro" id="IPR003594">
    <property type="entry name" value="HATPase_dom"/>
</dbReference>
<dbReference type="Pfam" id="PF01751">
    <property type="entry name" value="Toprim"/>
    <property type="match status" value="1"/>
</dbReference>
<dbReference type="EC" id="5.6.2.2" evidence="9"/>
<dbReference type="FunFam" id="3.40.50.670:FF:000001">
    <property type="entry name" value="DNA topoisomerase 2"/>
    <property type="match status" value="1"/>
</dbReference>
<comment type="subunit">
    <text evidence="9">Homodimer.</text>
</comment>
<dbReference type="Gene3D" id="3.40.50.670">
    <property type="match status" value="1"/>
</dbReference>
<comment type="cofactor">
    <cofactor evidence="2">
        <name>Mg(2+)</name>
        <dbReference type="ChEBI" id="CHEBI:18420"/>
    </cofactor>
</comment>
<feature type="domain" description="Toprim" evidence="11">
    <location>
        <begin position="595"/>
        <end position="702"/>
    </location>
</feature>
<dbReference type="InterPro" id="IPR018522">
    <property type="entry name" value="TopoIIA_CS"/>
</dbReference>
<evidence type="ECO:0000256" key="4">
    <source>
        <dbReference type="ARBA" id="ARBA00022741"/>
    </source>
</evidence>
<dbReference type="EMBL" id="HBEC01038821">
    <property type="protein sequence ID" value="CAD8305313.1"/>
    <property type="molecule type" value="Transcribed_RNA"/>
</dbReference>
<dbReference type="InterPro" id="IPR020568">
    <property type="entry name" value="Ribosomal_Su5_D2-typ_SF"/>
</dbReference>
<evidence type="ECO:0000256" key="9">
    <source>
        <dbReference type="RuleBase" id="RU362094"/>
    </source>
</evidence>
<dbReference type="PRINTS" id="PR00418">
    <property type="entry name" value="TPI2FAMILY"/>
</dbReference>
<dbReference type="PRINTS" id="PR01159">
    <property type="entry name" value="DNAGYRASEB"/>
</dbReference>
<evidence type="ECO:0000256" key="10">
    <source>
        <dbReference type="SAM" id="MobiDB-lite"/>
    </source>
</evidence>
<dbReference type="PROSITE" id="PS00177">
    <property type="entry name" value="TOPOISOMERASE_II"/>
    <property type="match status" value="1"/>
</dbReference>
<protein>
    <recommendedName>
        <fullName evidence="9">DNA topoisomerase 2</fullName>
        <ecNumber evidence="9">5.6.2.2</ecNumber>
    </recommendedName>
</protein>
<gene>
    <name evidence="12" type="ORF">CEUR00632_LOCUS18019</name>
</gene>
<name>A0A7R9Z5X7_9CHLO</name>
<dbReference type="InterPro" id="IPR014721">
    <property type="entry name" value="Ribsml_uS5_D2-typ_fold_subgr"/>
</dbReference>
<keyword evidence="6 9" id="KW-0799">Topoisomerase</keyword>
<dbReference type="Gene3D" id="3.30.230.10">
    <property type="match status" value="1"/>
</dbReference>
<dbReference type="Gene3D" id="3.30.565.10">
    <property type="entry name" value="Histidine kinase-like ATPase, C-terminal domain"/>
    <property type="match status" value="1"/>
</dbReference>
<evidence type="ECO:0000259" key="11">
    <source>
        <dbReference type="PROSITE" id="PS50880"/>
    </source>
</evidence>
<feature type="region of interest" description="Disordered" evidence="10">
    <location>
        <begin position="345"/>
        <end position="381"/>
    </location>
</feature>
<dbReference type="InterPro" id="IPR001241">
    <property type="entry name" value="Topo_IIA"/>
</dbReference>
<keyword evidence="8 9" id="KW-0413">Isomerase</keyword>
<evidence type="ECO:0000256" key="1">
    <source>
        <dbReference type="ARBA" id="ARBA00000185"/>
    </source>
</evidence>
<dbReference type="InterPro" id="IPR013506">
    <property type="entry name" value="Topo_IIA_bsu_dom2"/>
</dbReference>
<dbReference type="InterPro" id="IPR013760">
    <property type="entry name" value="Topo_IIA-like_dom_sf"/>
</dbReference>
<evidence type="ECO:0000256" key="2">
    <source>
        <dbReference type="ARBA" id="ARBA00001946"/>
    </source>
</evidence>
<reference evidence="12" key="1">
    <citation type="submission" date="2021-01" db="EMBL/GenBank/DDBJ databases">
        <authorList>
            <person name="Corre E."/>
            <person name="Pelletier E."/>
            <person name="Niang G."/>
            <person name="Scheremetjew M."/>
            <person name="Finn R."/>
            <person name="Kale V."/>
            <person name="Holt S."/>
            <person name="Cochrane G."/>
            <person name="Meng A."/>
            <person name="Brown T."/>
            <person name="Cohen L."/>
        </authorList>
    </citation>
    <scope>NUCLEOTIDE SEQUENCE</scope>
    <source>
        <strain evidence="12">CCMP219</strain>
    </source>
</reference>